<evidence type="ECO:0000256" key="3">
    <source>
        <dbReference type="SAM" id="SignalP"/>
    </source>
</evidence>
<feature type="domain" description="Peptidase S33 tripeptidyl aminopeptidase-like C-terminal" evidence="4">
    <location>
        <begin position="290"/>
        <end position="390"/>
    </location>
</feature>
<dbReference type="Gene3D" id="3.40.50.1820">
    <property type="entry name" value="alpha/beta hydrolase"/>
    <property type="match status" value="1"/>
</dbReference>
<dbReference type="InterPro" id="IPR013595">
    <property type="entry name" value="Pept_S33_TAP-like_C"/>
</dbReference>
<dbReference type="Proteomes" id="UP000717696">
    <property type="component" value="Unassembled WGS sequence"/>
</dbReference>
<dbReference type="PANTHER" id="PTHR43248">
    <property type="entry name" value="2-SUCCINYL-6-HYDROXY-2,4-CYCLOHEXADIENE-1-CARBOXYLATE SYNTHASE"/>
    <property type="match status" value="1"/>
</dbReference>
<organism evidence="5 6">
    <name type="scientific">Dactylonectria estremocensis</name>
    <dbReference type="NCBI Taxonomy" id="1079267"/>
    <lineage>
        <taxon>Eukaryota</taxon>
        <taxon>Fungi</taxon>
        <taxon>Dikarya</taxon>
        <taxon>Ascomycota</taxon>
        <taxon>Pezizomycotina</taxon>
        <taxon>Sordariomycetes</taxon>
        <taxon>Hypocreomycetidae</taxon>
        <taxon>Hypocreales</taxon>
        <taxon>Nectriaceae</taxon>
        <taxon>Dactylonectria</taxon>
    </lineage>
</organism>
<dbReference type="SUPFAM" id="SSF53474">
    <property type="entry name" value="alpha/beta-Hydrolases"/>
    <property type="match status" value="1"/>
</dbReference>
<comment type="caution">
    <text evidence="5">The sequence shown here is derived from an EMBL/GenBank/DDBJ whole genome shotgun (WGS) entry which is preliminary data.</text>
</comment>
<dbReference type="EMBL" id="JAGMUU010000023">
    <property type="protein sequence ID" value="KAH7126338.1"/>
    <property type="molecule type" value="Genomic_DNA"/>
</dbReference>
<feature type="chain" id="PRO_5040186527" evidence="3">
    <location>
        <begin position="24"/>
        <end position="415"/>
    </location>
</feature>
<dbReference type="InterPro" id="IPR029058">
    <property type="entry name" value="AB_hydrolase_fold"/>
</dbReference>
<reference evidence="5" key="1">
    <citation type="journal article" date="2021" name="Nat. Commun.">
        <title>Genetic determinants of endophytism in the Arabidopsis root mycobiome.</title>
        <authorList>
            <person name="Mesny F."/>
            <person name="Miyauchi S."/>
            <person name="Thiergart T."/>
            <person name="Pickel B."/>
            <person name="Atanasova L."/>
            <person name="Karlsson M."/>
            <person name="Huettel B."/>
            <person name="Barry K.W."/>
            <person name="Haridas S."/>
            <person name="Chen C."/>
            <person name="Bauer D."/>
            <person name="Andreopoulos W."/>
            <person name="Pangilinan J."/>
            <person name="LaButti K."/>
            <person name="Riley R."/>
            <person name="Lipzen A."/>
            <person name="Clum A."/>
            <person name="Drula E."/>
            <person name="Henrissat B."/>
            <person name="Kohler A."/>
            <person name="Grigoriev I.V."/>
            <person name="Martin F.M."/>
            <person name="Hacquard S."/>
        </authorList>
    </citation>
    <scope>NUCLEOTIDE SEQUENCE</scope>
    <source>
        <strain evidence="5">MPI-CAGE-AT-0021</strain>
    </source>
</reference>
<evidence type="ECO:0000256" key="1">
    <source>
        <dbReference type="ARBA" id="ARBA00010088"/>
    </source>
</evidence>
<sequence length="415" mass="44953">MAISTLRLSQFLSMAIATPPGAAIDTLPFSCYATAEERSLATLVNPFLSGDSSDVPLGRIEAEAENFSQTCYHTQSETGELIGTAFVAKDMIRIVDALDEDGMLQFWGVSYSTLLGATAAAMFPERMDKVILDGGVNPFEYYSNADIRETELYTYTDAAFRGFSKACVASPDPCALATGNITTPELEVSIYAFFDDLKYSPIVVPDPTGGIVLEYSAVRPLIYLRLYFPSIWHTLDALLNALVTRDPETLAQLSTSGPALNAEAQFGIKCGDYNEVLATLERRHERSRIAGDTTDAVVLRCAKWKLPAKAHYTGDFDVETKNPMLIIGNTYNPVTPLASAKNVSETFKGSVLLQQDSHGHDSLTQASLWTAKAVSVYFVDGKLLDKNTVCSADIPMLTGSDGLGDVLKQLAAGEE</sequence>
<name>A0A9P9DW32_9HYPO</name>
<dbReference type="OrthoDB" id="425534at2759"/>
<accession>A0A9P9DW32</accession>
<dbReference type="PANTHER" id="PTHR43248:SF25">
    <property type="entry name" value="AB HYDROLASE-1 DOMAIN-CONTAINING PROTEIN-RELATED"/>
    <property type="match status" value="1"/>
</dbReference>
<comment type="similarity">
    <text evidence="1">Belongs to the peptidase S33 family.</text>
</comment>
<dbReference type="Pfam" id="PF08386">
    <property type="entry name" value="Abhydrolase_4"/>
    <property type="match status" value="1"/>
</dbReference>
<dbReference type="InterPro" id="IPR051601">
    <property type="entry name" value="Serine_prot/Carboxylest_S33"/>
</dbReference>
<gene>
    <name evidence="5" type="ORF">B0J13DRAFT_646399</name>
</gene>
<protein>
    <submittedName>
        <fullName evidence="5">TAP-like protein-domain-containing protein</fullName>
    </submittedName>
</protein>
<evidence type="ECO:0000313" key="6">
    <source>
        <dbReference type="Proteomes" id="UP000717696"/>
    </source>
</evidence>
<proteinExistence type="inferred from homology"/>
<dbReference type="AlphaFoldDB" id="A0A9P9DW32"/>
<keyword evidence="2" id="KW-0378">Hydrolase</keyword>
<evidence type="ECO:0000259" key="4">
    <source>
        <dbReference type="Pfam" id="PF08386"/>
    </source>
</evidence>
<keyword evidence="3" id="KW-0732">Signal</keyword>
<feature type="signal peptide" evidence="3">
    <location>
        <begin position="1"/>
        <end position="23"/>
    </location>
</feature>
<evidence type="ECO:0000313" key="5">
    <source>
        <dbReference type="EMBL" id="KAH7126338.1"/>
    </source>
</evidence>
<evidence type="ECO:0000256" key="2">
    <source>
        <dbReference type="ARBA" id="ARBA00022801"/>
    </source>
</evidence>
<keyword evidence="6" id="KW-1185">Reference proteome</keyword>
<dbReference type="GO" id="GO:0016787">
    <property type="term" value="F:hydrolase activity"/>
    <property type="evidence" value="ECO:0007669"/>
    <property type="project" value="UniProtKB-KW"/>
</dbReference>